<evidence type="ECO:0000259" key="3">
    <source>
        <dbReference type="Pfam" id="PF02194"/>
    </source>
</evidence>
<keyword evidence="2" id="KW-0472">Membrane</keyword>
<organism evidence="4 5">
    <name type="scientific">Brassicogethes aeneus</name>
    <name type="common">Rape pollen beetle</name>
    <name type="synonym">Meligethes aeneus</name>
    <dbReference type="NCBI Taxonomy" id="1431903"/>
    <lineage>
        <taxon>Eukaryota</taxon>
        <taxon>Metazoa</taxon>
        <taxon>Ecdysozoa</taxon>
        <taxon>Arthropoda</taxon>
        <taxon>Hexapoda</taxon>
        <taxon>Insecta</taxon>
        <taxon>Pterygota</taxon>
        <taxon>Neoptera</taxon>
        <taxon>Endopterygota</taxon>
        <taxon>Coleoptera</taxon>
        <taxon>Polyphaga</taxon>
        <taxon>Cucujiformia</taxon>
        <taxon>Nitidulidae</taxon>
        <taxon>Meligethinae</taxon>
        <taxon>Brassicogethes</taxon>
    </lineage>
</organism>
<protein>
    <recommendedName>
        <fullName evidence="3">PXA domain-containing protein</fullName>
    </recommendedName>
</protein>
<dbReference type="EMBL" id="OV121135">
    <property type="protein sequence ID" value="CAH0554953.1"/>
    <property type="molecule type" value="Genomic_DNA"/>
</dbReference>
<feature type="compositionally biased region" description="Basic and acidic residues" evidence="1">
    <location>
        <begin position="556"/>
        <end position="571"/>
    </location>
</feature>
<feature type="region of interest" description="Disordered" evidence="1">
    <location>
        <begin position="382"/>
        <end position="407"/>
    </location>
</feature>
<accession>A0A9P0B0V5</accession>
<proteinExistence type="predicted"/>
<evidence type="ECO:0000256" key="2">
    <source>
        <dbReference type="SAM" id="Phobius"/>
    </source>
</evidence>
<keyword evidence="2" id="KW-0812">Transmembrane</keyword>
<evidence type="ECO:0000313" key="4">
    <source>
        <dbReference type="EMBL" id="CAH0554953.1"/>
    </source>
</evidence>
<keyword evidence="5" id="KW-1185">Reference proteome</keyword>
<dbReference type="PANTHER" id="PTHR22775:SF48">
    <property type="entry name" value="SORTING NEXIN-25"/>
    <property type="match status" value="1"/>
</dbReference>
<feature type="compositionally biased region" description="Basic and acidic residues" evidence="1">
    <location>
        <begin position="383"/>
        <end position="401"/>
    </location>
</feature>
<dbReference type="InterPro" id="IPR003114">
    <property type="entry name" value="Phox_assoc"/>
</dbReference>
<gene>
    <name evidence="4" type="ORF">MELIAE_LOCUS6411</name>
</gene>
<dbReference type="OrthoDB" id="5582218at2759"/>
<feature type="transmembrane region" description="Helical" evidence="2">
    <location>
        <begin position="36"/>
        <end position="59"/>
    </location>
</feature>
<sequence>MSINSTLLSWKFFVAVFSSVILLGFLNYSLEIVPVSGLTFVITFVAVWFVSLFITLITFHKMLQKNKPIDLEFFKVANAKTPEKTFMLKPDSEAVKKLAEDIDKYFITKWYRYISVNNDFTAESKCVLEDVLNRLSEVLMQVNSKKLLHGILNIYLKHLKEFRRTLKRKEKYGGEIGELYRYSHVCINSEQSQKYYLHQLTINLLNHFINWELWNSLPCHALVSIIARKLTTYILNLLSSPLFLNYHILNLIGSKAVKSSMKLENYSKICFEENFDVTYSGNNQDEVDEIVKGKVSKDTKKQVHNTEQEEKEKMVIKKESPKKKKVTPIEIKPVIVNEPPAEVIVQDPVKIHEPKGSSSKVWNDSQDLISVSFGMDPLDSFLGDDKPPKTHWDGKVGKVDDPVESPTSATNMLLNEVRHITSMEGIRSSIKPISDATVTTLHNIKDLQESTVNNAMTKLGDFQPPVPQDEAAGVVEGLLDFGRAGLRKGLRLTGLQDNIQNAKAVLSNNSRPKSKPTKLTRSDSTEKTNSSGDSVDSCWINPLQDTPNSDGQILLEKAKPAEDAEKPRDEVDFPVIPSISTESEESPDLEYEEPADLESTIAKLRCLLEQKSSESNLSTPALSPMPPDDFQKINQDPGTDMEDGVMPSFYKLCAKTATGVINKSINTIKTALPGNSSDHILNTEGWMFIENEETENDLLSRVHKLLNERKEFCKVDTAYEAIDSLESISNPVDIGSKVQFEDELDDFEVRLPITKAIFDIMCELLADTESLLLQESMIKAIMLSFGNSIEKNIVSKTENLVQHFCVHLFTIPDTTINNKLFVGMDIYINAILNSFPDYIKIIFSKENLQPALQLFISSLQNEKINQDIFLQVFEMLSMKLIEENIVQFSPPVSA</sequence>
<feature type="domain" description="PXA" evidence="3">
    <location>
        <begin position="93"/>
        <end position="251"/>
    </location>
</feature>
<feature type="transmembrane region" description="Helical" evidence="2">
    <location>
        <begin position="12"/>
        <end position="30"/>
    </location>
</feature>
<dbReference type="GO" id="GO:0035091">
    <property type="term" value="F:phosphatidylinositol binding"/>
    <property type="evidence" value="ECO:0007669"/>
    <property type="project" value="TreeGrafter"/>
</dbReference>
<feature type="region of interest" description="Disordered" evidence="1">
    <location>
        <begin position="298"/>
        <end position="319"/>
    </location>
</feature>
<feature type="compositionally biased region" description="Acidic residues" evidence="1">
    <location>
        <begin position="582"/>
        <end position="594"/>
    </location>
</feature>
<dbReference type="Pfam" id="PF02194">
    <property type="entry name" value="PXA"/>
    <property type="match status" value="1"/>
</dbReference>
<dbReference type="AlphaFoldDB" id="A0A9P0B0V5"/>
<evidence type="ECO:0000313" key="5">
    <source>
        <dbReference type="Proteomes" id="UP001154078"/>
    </source>
</evidence>
<dbReference type="Proteomes" id="UP001154078">
    <property type="component" value="Chromosome 4"/>
</dbReference>
<name>A0A9P0B0V5_BRAAE</name>
<dbReference type="PANTHER" id="PTHR22775">
    <property type="entry name" value="SORTING NEXIN"/>
    <property type="match status" value="1"/>
</dbReference>
<keyword evidence="2" id="KW-1133">Transmembrane helix</keyword>
<evidence type="ECO:0000256" key="1">
    <source>
        <dbReference type="SAM" id="MobiDB-lite"/>
    </source>
</evidence>
<reference evidence="4" key="1">
    <citation type="submission" date="2021-12" db="EMBL/GenBank/DDBJ databases">
        <authorList>
            <person name="King R."/>
        </authorList>
    </citation>
    <scope>NUCLEOTIDE SEQUENCE</scope>
</reference>
<feature type="region of interest" description="Disordered" evidence="1">
    <location>
        <begin position="503"/>
        <end position="594"/>
    </location>
</feature>